<feature type="transmembrane region" description="Helical" evidence="7">
    <location>
        <begin position="108"/>
        <end position="128"/>
    </location>
</feature>
<dbReference type="Pfam" id="PF02417">
    <property type="entry name" value="Chromate_transp"/>
    <property type="match status" value="1"/>
</dbReference>
<accession>A0A1T5BQZ7</accession>
<dbReference type="PANTHER" id="PTHR43663:SF2">
    <property type="entry name" value="CHROMATE TRANSPORT PROTEIN-RELATED"/>
    <property type="match status" value="1"/>
</dbReference>
<dbReference type="Proteomes" id="UP000243406">
    <property type="component" value="Unassembled WGS sequence"/>
</dbReference>
<feature type="transmembrane region" description="Helical" evidence="7">
    <location>
        <begin position="45"/>
        <end position="64"/>
    </location>
</feature>
<evidence type="ECO:0000256" key="4">
    <source>
        <dbReference type="ARBA" id="ARBA00022692"/>
    </source>
</evidence>
<feature type="transmembrane region" description="Helical" evidence="7">
    <location>
        <begin position="140"/>
        <end position="167"/>
    </location>
</feature>
<proteinExistence type="inferred from homology"/>
<evidence type="ECO:0000313" key="8">
    <source>
        <dbReference type="EMBL" id="SKB49529.1"/>
    </source>
</evidence>
<comment type="subcellular location">
    <subcellularLocation>
        <location evidence="1">Cell membrane</location>
        <topology evidence="1">Multi-pass membrane protein</topology>
    </subcellularLocation>
</comment>
<evidence type="ECO:0000256" key="7">
    <source>
        <dbReference type="SAM" id="Phobius"/>
    </source>
</evidence>
<keyword evidence="6 7" id="KW-0472">Membrane</keyword>
<protein>
    <submittedName>
        <fullName evidence="8">Chromate transporter</fullName>
    </submittedName>
</protein>
<gene>
    <name evidence="8" type="ORF">SAMN02745120_1803</name>
</gene>
<evidence type="ECO:0000256" key="1">
    <source>
        <dbReference type="ARBA" id="ARBA00004651"/>
    </source>
</evidence>
<feature type="transmembrane region" description="Helical" evidence="7">
    <location>
        <begin position="71"/>
        <end position="96"/>
    </location>
</feature>
<keyword evidence="3" id="KW-1003">Cell membrane</keyword>
<keyword evidence="9" id="KW-1185">Reference proteome</keyword>
<dbReference type="AlphaFoldDB" id="A0A1T5BQZ7"/>
<keyword evidence="4 7" id="KW-0812">Transmembrane</keyword>
<evidence type="ECO:0000256" key="5">
    <source>
        <dbReference type="ARBA" id="ARBA00022989"/>
    </source>
</evidence>
<evidence type="ECO:0000256" key="3">
    <source>
        <dbReference type="ARBA" id="ARBA00022475"/>
    </source>
</evidence>
<evidence type="ECO:0000256" key="6">
    <source>
        <dbReference type="ARBA" id="ARBA00023136"/>
    </source>
</evidence>
<dbReference type="GO" id="GO:0005886">
    <property type="term" value="C:plasma membrane"/>
    <property type="evidence" value="ECO:0007669"/>
    <property type="project" value="UniProtKB-SubCell"/>
</dbReference>
<dbReference type="OrthoDB" id="9788907at2"/>
<dbReference type="InterPro" id="IPR052518">
    <property type="entry name" value="CHR_Transporter"/>
</dbReference>
<organism evidence="8 9">
    <name type="scientific">Acetoanaerobium noterae</name>
    <dbReference type="NCBI Taxonomy" id="745369"/>
    <lineage>
        <taxon>Bacteria</taxon>
        <taxon>Bacillati</taxon>
        <taxon>Bacillota</taxon>
        <taxon>Clostridia</taxon>
        <taxon>Peptostreptococcales</taxon>
        <taxon>Filifactoraceae</taxon>
        <taxon>Acetoanaerobium</taxon>
    </lineage>
</organism>
<dbReference type="InterPro" id="IPR003370">
    <property type="entry name" value="Chromate_transpt"/>
</dbReference>
<dbReference type="EMBL" id="FUYN01000003">
    <property type="protein sequence ID" value="SKB49529.1"/>
    <property type="molecule type" value="Genomic_DNA"/>
</dbReference>
<name>A0A1T5BQZ7_9FIRM</name>
<dbReference type="RefSeq" id="WP_079589629.1">
    <property type="nucleotide sequence ID" value="NZ_DAMBHZ010000013.1"/>
</dbReference>
<evidence type="ECO:0000256" key="2">
    <source>
        <dbReference type="ARBA" id="ARBA00005262"/>
    </source>
</evidence>
<dbReference type="GO" id="GO:0015109">
    <property type="term" value="F:chromate transmembrane transporter activity"/>
    <property type="evidence" value="ECO:0007669"/>
    <property type="project" value="InterPro"/>
</dbReference>
<dbReference type="PANTHER" id="PTHR43663">
    <property type="entry name" value="CHROMATE TRANSPORT PROTEIN-RELATED"/>
    <property type="match status" value="1"/>
</dbReference>
<sequence>MFKFFLTFFKVGLFTFGGGYAMVPIMETELVKKGQLLSSEEFVDYISVAQSFPGPIAVNLSVLMGYRIHGLIGAILSLLGTVLPSFIIILFISLFYSKTRNSKILDGFFSGIIPVVPALLAFSFINIFQKSNKKASSIALIAITFLAVAFLDVNPLFIILGGVLLGICKYYCHSS</sequence>
<reference evidence="9" key="1">
    <citation type="submission" date="2017-02" db="EMBL/GenBank/DDBJ databases">
        <authorList>
            <person name="Varghese N."/>
            <person name="Submissions S."/>
        </authorList>
    </citation>
    <scope>NUCLEOTIDE SEQUENCE [LARGE SCALE GENOMIC DNA]</scope>
    <source>
        <strain evidence="9">ATCC 35199</strain>
    </source>
</reference>
<evidence type="ECO:0000313" key="9">
    <source>
        <dbReference type="Proteomes" id="UP000243406"/>
    </source>
</evidence>
<comment type="similarity">
    <text evidence="2">Belongs to the chromate ion transporter (CHR) (TC 2.A.51) family.</text>
</comment>
<keyword evidence="5 7" id="KW-1133">Transmembrane helix</keyword>